<keyword evidence="1" id="KW-0802">TPR repeat</keyword>
<proteinExistence type="predicted"/>
<name>A0A238YNU7_9BACT</name>
<keyword evidence="3" id="KW-1185">Reference proteome</keyword>
<accession>A0A238YNU7</accession>
<feature type="repeat" description="TPR" evidence="1">
    <location>
        <begin position="51"/>
        <end position="84"/>
    </location>
</feature>
<protein>
    <submittedName>
        <fullName evidence="2">Uncharacterized protein</fullName>
    </submittedName>
</protein>
<organism evidence="2 3">
    <name type="scientific">Desulfurobacterium atlanticum</name>
    <dbReference type="NCBI Taxonomy" id="240169"/>
    <lineage>
        <taxon>Bacteria</taxon>
        <taxon>Pseudomonadati</taxon>
        <taxon>Aquificota</taxon>
        <taxon>Aquificia</taxon>
        <taxon>Desulfurobacteriales</taxon>
        <taxon>Desulfurobacteriaceae</taxon>
        <taxon>Desulfurobacterium</taxon>
    </lineage>
</organism>
<gene>
    <name evidence="2" type="ORF">SAMN06265340_10439</name>
</gene>
<dbReference type="InterPro" id="IPR019734">
    <property type="entry name" value="TPR_rpt"/>
</dbReference>
<dbReference type="Proteomes" id="UP000198405">
    <property type="component" value="Unassembled WGS sequence"/>
</dbReference>
<dbReference type="PROSITE" id="PS50005">
    <property type="entry name" value="TPR"/>
    <property type="match status" value="1"/>
</dbReference>
<reference evidence="3" key="1">
    <citation type="submission" date="2017-06" db="EMBL/GenBank/DDBJ databases">
        <authorList>
            <person name="Varghese N."/>
            <person name="Submissions S."/>
        </authorList>
    </citation>
    <scope>NUCLEOTIDE SEQUENCE [LARGE SCALE GENOMIC DNA]</scope>
    <source>
        <strain evidence="3">DSM 15668</strain>
    </source>
</reference>
<dbReference type="AlphaFoldDB" id="A0A238YNU7"/>
<evidence type="ECO:0000313" key="3">
    <source>
        <dbReference type="Proteomes" id="UP000198405"/>
    </source>
</evidence>
<evidence type="ECO:0000256" key="1">
    <source>
        <dbReference type="PROSITE-ProRule" id="PRU00339"/>
    </source>
</evidence>
<evidence type="ECO:0000313" key="2">
    <source>
        <dbReference type="EMBL" id="SNR72334.1"/>
    </source>
</evidence>
<sequence length="401" mass="46033">MRGVAKRFIAVLLILLIPKISFASVKEMFLNEDYDEIVGILKDKPLEILDADSLYYLGYSYVMVGEYARGTELIKKSFFLSPSTEKGKVLIRLFYGLGKYRDVIAVYKELRKRGIELSGNLKILVIRSMIKEGENPDELLSTFENSEQVAALSGLKMLKTVVSFTQKYDSNILLLPEDLDAEPYSISGFVSEIDIGTTFFFPSGYTGLKVYSLVQNDRNNDRFDFYMVRGFFGRKINRFTGTGEVYYVYTDKASYLLGADLGFAKPFLHSYFRWSGGYERNFADVEKSAFVLKGLFEKSSWNLFSEFKWYGDDVKRFKIKGEIKFKRKIGKAVFQGFPYLKVKFYSEGSKSAVPGVYMESIYRFKLVDFVCGVKFEKSFADGNLENDYTRYVLSAGLKKLF</sequence>
<dbReference type="EMBL" id="FZOB01000004">
    <property type="protein sequence ID" value="SNR72334.1"/>
    <property type="molecule type" value="Genomic_DNA"/>
</dbReference>